<dbReference type="InterPro" id="IPR002110">
    <property type="entry name" value="Ankyrin_rpt"/>
</dbReference>
<evidence type="ECO:0000256" key="2">
    <source>
        <dbReference type="ARBA" id="ARBA00023043"/>
    </source>
</evidence>
<evidence type="ECO:0000313" key="4">
    <source>
        <dbReference type="EMBL" id="GMH54070.1"/>
    </source>
</evidence>
<keyword evidence="5" id="KW-1185">Reference proteome</keyword>
<sequence length="368" mass="40880">MSTSSDTLRIVATNNFTFEPAVLNVEKSETFICILFDSERGDLLIEEIKEGSFYCDVEAEEGGRVEIDCSEVGREFVFIDSALPFSEGRIVVVEPLGNEGGEKDTTVTPWEYKSETTNDNIIPQPPSSSSKPPHVESPIVIDAFVHAILFNQESVVETRLKTWRMQGLDILKTNVNRPDMDSKTPLLVAAEKGRLNILVSLLKAGADPTQICPITYRTPLHVASHWGQPSIVLTLLDPTLSTGPSTLNSLDDSSQTPLMLACYNGHLECVKILCSKTFRSDPFIRDESNNTALGLGMHNKVLRANVNSVVYEYMVNDFRRYICDLVFLAFGIRKNLGDVPSNRICSFLIASDEFMKQYSEEGLKGLNV</sequence>
<organism evidence="4 5">
    <name type="scientific">Triparma strigata</name>
    <dbReference type="NCBI Taxonomy" id="1606541"/>
    <lineage>
        <taxon>Eukaryota</taxon>
        <taxon>Sar</taxon>
        <taxon>Stramenopiles</taxon>
        <taxon>Ochrophyta</taxon>
        <taxon>Bolidophyceae</taxon>
        <taxon>Parmales</taxon>
        <taxon>Triparmaceae</taxon>
        <taxon>Triparma</taxon>
    </lineage>
</organism>
<feature type="repeat" description="ANK" evidence="3">
    <location>
        <begin position="181"/>
        <end position="207"/>
    </location>
</feature>
<name>A0A9W6ZQC5_9STRA</name>
<dbReference type="Pfam" id="PF13857">
    <property type="entry name" value="Ank_5"/>
    <property type="match status" value="1"/>
</dbReference>
<dbReference type="SMART" id="SM00248">
    <property type="entry name" value="ANK"/>
    <property type="match status" value="3"/>
</dbReference>
<dbReference type="Proteomes" id="UP001165085">
    <property type="component" value="Unassembled WGS sequence"/>
</dbReference>
<dbReference type="Gene3D" id="1.25.40.20">
    <property type="entry name" value="Ankyrin repeat-containing domain"/>
    <property type="match status" value="1"/>
</dbReference>
<dbReference type="InterPro" id="IPR036770">
    <property type="entry name" value="Ankyrin_rpt-contain_sf"/>
</dbReference>
<evidence type="ECO:0000256" key="3">
    <source>
        <dbReference type="PROSITE-ProRule" id="PRU00023"/>
    </source>
</evidence>
<dbReference type="PANTHER" id="PTHR24198">
    <property type="entry name" value="ANKYRIN REPEAT AND PROTEIN KINASE DOMAIN-CONTAINING PROTEIN"/>
    <property type="match status" value="1"/>
</dbReference>
<gene>
    <name evidence="4" type="ORF">TrST_g5748</name>
</gene>
<comment type="caution">
    <text evidence="4">The sequence shown here is derived from an EMBL/GenBank/DDBJ whole genome shotgun (WGS) entry which is preliminary data.</text>
</comment>
<protein>
    <submittedName>
        <fullName evidence="4">Uncharacterized protein</fullName>
    </submittedName>
</protein>
<keyword evidence="2 3" id="KW-0040">ANK repeat</keyword>
<evidence type="ECO:0000313" key="5">
    <source>
        <dbReference type="Proteomes" id="UP001165085"/>
    </source>
</evidence>
<dbReference type="AlphaFoldDB" id="A0A9W6ZQC5"/>
<accession>A0A9W6ZQC5</accession>
<dbReference type="SUPFAM" id="SSF48403">
    <property type="entry name" value="Ankyrin repeat"/>
    <property type="match status" value="1"/>
</dbReference>
<dbReference type="OrthoDB" id="202480at2759"/>
<dbReference type="PANTHER" id="PTHR24198:SF165">
    <property type="entry name" value="ANKYRIN REPEAT-CONTAINING PROTEIN-RELATED"/>
    <property type="match status" value="1"/>
</dbReference>
<dbReference type="PROSITE" id="PS50297">
    <property type="entry name" value="ANK_REP_REGION"/>
    <property type="match status" value="1"/>
</dbReference>
<evidence type="ECO:0000256" key="1">
    <source>
        <dbReference type="ARBA" id="ARBA00022737"/>
    </source>
</evidence>
<keyword evidence="1" id="KW-0677">Repeat</keyword>
<reference evidence="5" key="1">
    <citation type="journal article" date="2023" name="Commun. Biol.">
        <title>Genome analysis of Parmales, the sister group of diatoms, reveals the evolutionary specialization of diatoms from phago-mixotrophs to photoautotrophs.</title>
        <authorList>
            <person name="Ban H."/>
            <person name="Sato S."/>
            <person name="Yoshikawa S."/>
            <person name="Yamada K."/>
            <person name="Nakamura Y."/>
            <person name="Ichinomiya M."/>
            <person name="Sato N."/>
            <person name="Blanc-Mathieu R."/>
            <person name="Endo H."/>
            <person name="Kuwata A."/>
            <person name="Ogata H."/>
        </authorList>
    </citation>
    <scope>NUCLEOTIDE SEQUENCE [LARGE SCALE GENOMIC DNA]</scope>
    <source>
        <strain evidence="5">NIES 3701</strain>
    </source>
</reference>
<dbReference type="Pfam" id="PF12796">
    <property type="entry name" value="Ank_2"/>
    <property type="match status" value="1"/>
</dbReference>
<dbReference type="EMBL" id="BRXY01000024">
    <property type="protein sequence ID" value="GMH54070.1"/>
    <property type="molecule type" value="Genomic_DNA"/>
</dbReference>
<proteinExistence type="predicted"/>
<dbReference type="PROSITE" id="PS50088">
    <property type="entry name" value="ANK_REPEAT"/>
    <property type="match status" value="1"/>
</dbReference>